<reference evidence="2 3" key="1">
    <citation type="submission" date="2019-05" db="EMBL/GenBank/DDBJ databases">
        <title>Erythrobacter marisflavi sp. nov., isolated from isolated from water of an estuary environment.</title>
        <authorList>
            <person name="Yoon J.-H."/>
        </authorList>
    </citation>
    <scope>NUCLEOTIDE SEQUENCE [LARGE SCALE GENOMIC DNA]</scope>
    <source>
        <strain evidence="2 3">KEM-5</strain>
    </source>
</reference>
<proteinExistence type="predicted"/>
<gene>
    <name evidence="2" type="ORF">FEV51_07795</name>
</gene>
<organism evidence="2 3">
    <name type="scientific">Qipengyuania marisflavi</name>
    <dbReference type="NCBI Taxonomy" id="2486356"/>
    <lineage>
        <taxon>Bacteria</taxon>
        <taxon>Pseudomonadati</taxon>
        <taxon>Pseudomonadota</taxon>
        <taxon>Alphaproteobacteria</taxon>
        <taxon>Sphingomonadales</taxon>
        <taxon>Erythrobacteraceae</taxon>
        <taxon>Qipengyuania</taxon>
    </lineage>
</organism>
<evidence type="ECO:0000313" key="3">
    <source>
        <dbReference type="Proteomes" id="UP000309668"/>
    </source>
</evidence>
<keyword evidence="1" id="KW-0732">Signal</keyword>
<evidence type="ECO:0000313" key="2">
    <source>
        <dbReference type="EMBL" id="TMM48187.1"/>
    </source>
</evidence>
<feature type="chain" id="PRO_5024355742" description="UrcA family protein" evidence="1">
    <location>
        <begin position="22"/>
        <end position="262"/>
    </location>
</feature>
<dbReference type="EMBL" id="VCAO01000003">
    <property type="protein sequence ID" value="TMM48187.1"/>
    <property type="molecule type" value="Genomic_DNA"/>
</dbReference>
<protein>
    <recommendedName>
        <fullName evidence="4">UrcA family protein</fullName>
    </recommendedName>
</protein>
<sequence length="262" mass="27277">MSVRFILPLCASIALAAPVLAQPQIDYEAGQYVYAKTADAAQDDDVVTTTLPVEGAEITAARVIPMRQGGRQAGAAPVFVSTPMIQPLTTMQPVVTLPAAAVPAPTVAVVPRGPIYNAGPVYYVDPRSIPAPQVAPPGGASRVIYPAGRAAPAPVQYAVPQDYAQSASPIPAGSQLVTFDRAAWLGACRQRLSGYNARDRAAAIAALGGAAAGYSAGRDHCEAYLDSYMNSAAAGTLVPQQGYSQQYMLVPVTVMVPQEPRR</sequence>
<comment type="caution">
    <text evidence="2">The sequence shown here is derived from an EMBL/GenBank/DDBJ whole genome shotgun (WGS) entry which is preliminary data.</text>
</comment>
<dbReference type="Proteomes" id="UP000309668">
    <property type="component" value="Unassembled WGS sequence"/>
</dbReference>
<feature type="signal peptide" evidence="1">
    <location>
        <begin position="1"/>
        <end position="21"/>
    </location>
</feature>
<evidence type="ECO:0008006" key="4">
    <source>
        <dbReference type="Google" id="ProtNLM"/>
    </source>
</evidence>
<name>A0A5S3P597_9SPHN</name>
<keyword evidence="3" id="KW-1185">Reference proteome</keyword>
<accession>A0A5S3P597</accession>
<dbReference type="AlphaFoldDB" id="A0A5S3P597"/>
<evidence type="ECO:0000256" key="1">
    <source>
        <dbReference type="SAM" id="SignalP"/>
    </source>
</evidence>
<dbReference type="OrthoDB" id="7409411at2"/>
<dbReference type="RefSeq" id="WP_138617619.1">
    <property type="nucleotide sequence ID" value="NZ_VCAO01000003.1"/>
</dbReference>